<evidence type="ECO:0000313" key="3">
    <source>
        <dbReference type="Proteomes" id="UP000789570"/>
    </source>
</evidence>
<reference evidence="2" key="1">
    <citation type="submission" date="2021-06" db="EMBL/GenBank/DDBJ databases">
        <authorList>
            <person name="Kallberg Y."/>
            <person name="Tangrot J."/>
            <person name="Rosling A."/>
        </authorList>
    </citation>
    <scope>NUCLEOTIDE SEQUENCE</scope>
    <source>
        <strain evidence="2">UK204</strain>
    </source>
</reference>
<accession>A0A9N8VKM2</accession>
<protein>
    <submittedName>
        <fullName evidence="2">8804_t:CDS:1</fullName>
    </submittedName>
</protein>
<name>A0A9N8VKM2_9GLOM</name>
<feature type="transmembrane region" description="Helical" evidence="1">
    <location>
        <begin position="23"/>
        <end position="42"/>
    </location>
</feature>
<keyword evidence="1" id="KW-0472">Membrane</keyword>
<gene>
    <name evidence="2" type="ORF">FCALED_LOCUS1637</name>
</gene>
<keyword evidence="1" id="KW-1133">Transmembrane helix</keyword>
<keyword evidence="1" id="KW-0812">Transmembrane</keyword>
<comment type="caution">
    <text evidence="2">The sequence shown here is derived from an EMBL/GenBank/DDBJ whole genome shotgun (WGS) entry which is preliminary data.</text>
</comment>
<dbReference type="Proteomes" id="UP000789570">
    <property type="component" value="Unassembled WGS sequence"/>
</dbReference>
<dbReference type="AlphaFoldDB" id="A0A9N8VKM2"/>
<keyword evidence="3" id="KW-1185">Reference proteome</keyword>
<sequence length="90" mass="10190">MAQVLVPFNQRIVRTAKNLPPEALPMVVIVVGAISGGIFAMAHKMWSDKGLRRHPNRHHENAKDRSSRLIQNDFGDDSFDYVKKHDVNKA</sequence>
<proteinExistence type="predicted"/>
<evidence type="ECO:0000256" key="1">
    <source>
        <dbReference type="SAM" id="Phobius"/>
    </source>
</evidence>
<organism evidence="2 3">
    <name type="scientific">Funneliformis caledonium</name>
    <dbReference type="NCBI Taxonomy" id="1117310"/>
    <lineage>
        <taxon>Eukaryota</taxon>
        <taxon>Fungi</taxon>
        <taxon>Fungi incertae sedis</taxon>
        <taxon>Mucoromycota</taxon>
        <taxon>Glomeromycotina</taxon>
        <taxon>Glomeromycetes</taxon>
        <taxon>Glomerales</taxon>
        <taxon>Glomeraceae</taxon>
        <taxon>Funneliformis</taxon>
    </lineage>
</organism>
<evidence type="ECO:0000313" key="2">
    <source>
        <dbReference type="EMBL" id="CAG8458772.1"/>
    </source>
</evidence>
<dbReference type="EMBL" id="CAJVPQ010000218">
    <property type="protein sequence ID" value="CAG8458772.1"/>
    <property type="molecule type" value="Genomic_DNA"/>
</dbReference>